<dbReference type="Proteomes" id="UP000770717">
    <property type="component" value="Unassembled WGS sequence"/>
</dbReference>
<keyword evidence="2" id="KW-1185">Reference proteome</keyword>
<dbReference type="AlphaFoldDB" id="A0A8J6K683"/>
<sequence length="79" mass="9447">MRFYIRDVEGLNFLHRNYIRILTFHLDINSRLFLHLEILDFHHGAFSSEHSVHMKSLGLRGDKSEDFSLKHQTFTQNSM</sequence>
<evidence type="ECO:0000313" key="1">
    <source>
        <dbReference type="EMBL" id="KAG9480155.1"/>
    </source>
</evidence>
<accession>A0A8J6K683</accession>
<evidence type="ECO:0000313" key="2">
    <source>
        <dbReference type="Proteomes" id="UP000770717"/>
    </source>
</evidence>
<proteinExistence type="predicted"/>
<protein>
    <submittedName>
        <fullName evidence="1">Uncharacterized protein</fullName>
    </submittedName>
</protein>
<dbReference type="EMBL" id="WNTK01000007">
    <property type="protein sequence ID" value="KAG9480155.1"/>
    <property type="molecule type" value="Genomic_DNA"/>
</dbReference>
<gene>
    <name evidence="1" type="ORF">GDO78_011919</name>
</gene>
<name>A0A8J6K683_ELECQ</name>
<comment type="caution">
    <text evidence="1">The sequence shown here is derived from an EMBL/GenBank/DDBJ whole genome shotgun (WGS) entry which is preliminary data.</text>
</comment>
<reference evidence="1" key="1">
    <citation type="thesis" date="2020" institute="ProQuest LLC" country="789 East Eisenhower Parkway, Ann Arbor, MI, USA">
        <title>Comparative Genomics and Chromosome Evolution.</title>
        <authorList>
            <person name="Mudd A.B."/>
        </authorList>
    </citation>
    <scope>NUCLEOTIDE SEQUENCE</scope>
    <source>
        <strain evidence="1">HN-11 Male</strain>
        <tissue evidence="1">Kidney and liver</tissue>
    </source>
</reference>
<organism evidence="1 2">
    <name type="scientific">Eleutherodactylus coqui</name>
    <name type="common">Puerto Rican coqui</name>
    <dbReference type="NCBI Taxonomy" id="57060"/>
    <lineage>
        <taxon>Eukaryota</taxon>
        <taxon>Metazoa</taxon>
        <taxon>Chordata</taxon>
        <taxon>Craniata</taxon>
        <taxon>Vertebrata</taxon>
        <taxon>Euteleostomi</taxon>
        <taxon>Amphibia</taxon>
        <taxon>Batrachia</taxon>
        <taxon>Anura</taxon>
        <taxon>Neobatrachia</taxon>
        <taxon>Hyloidea</taxon>
        <taxon>Eleutherodactylidae</taxon>
        <taxon>Eleutherodactylinae</taxon>
        <taxon>Eleutherodactylus</taxon>
        <taxon>Eleutherodactylus</taxon>
    </lineage>
</organism>